<dbReference type="AlphaFoldDB" id="A0A4Y3PUX6"/>
<organism evidence="9 10">
    <name type="scientific">Brevibacillus parabrevis</name>
    <dbReference type="NCBI Taxonomy" id="54914"/>
    <lineage>
        <taxon>Bacteria</taxon>
        <taxon>Bacillati</taxon>
        <taxon>Bacillota</taxon>
        <taxon>Bacilli</taxon>
        <taxon>Bacillales</taxon>
        <taxon>Paenibacillaceae</taxon>
        <taxon>Brevibacillus</taxon>
    </lineage>
</organism>
<dbReference type="Pfam" id="PF01432">
    <property type="entry name" value="Peptidase_M3"/>
    <property type="match status" value="1"/>
</dbReference>
<dbReference type="InterPro" id="IPR042088">
    <property type="entry name" value="OligoPept_F_C"/>
</dbReference>
<dbReference type="GO" id="GO:0006508">
    <property type="term" value="P:proteolysis"/>
    <property type="evidence" value="ECO:0007669"/>
    <property type="project" value="UniProtKB-KW"/>
</dbReference>
<evidence type="ECO:0000259" key="7">
    <source>
        <dbReference type="Pfam" id="PF01432"/>
    </source>
</evidence>
<comment type="similarity">
    <text evidence="6">Belongs to the peptidase M3B family.</text>
</comment>
<dbReference type="GO" id="GO:0004222">
    <property type="term" value="F:metalloendopeptidase activity"/>
    <property type="evidence" value="ECO:0007669"/>
    <property type="project" value="UniProtKB-UniRule"/>
</dbReference>
<evidence type="ECO:0000313" key="10">
    <source>
        <dbReference type="Proteomes" id="UP000316882"/>
    </source>
</evidence>
<evidence type="ECO:0000256" key="6">
    <source>
        <dbReference type="RuleBase" id="RU368091"/>
    </source>
</evidence>
<keyword evidence="10" id="KW-1185">Reference proteome</keyword>
<evidence type="ECO:0000256" key="3">
    <source>
        <dbReference type="ARBA" id="ARBA00022801"/>
    </source>
</evidence>
<dbReference type="CDD" id="cd09608">
    <property type="entry name" value="M3B_PepF"/>
    <property type="match status" value="1"/>
</dbReference>
<evidence type="ECO:0000259" key="8">
    <source>
        <dbReference type="Pfam" id="PF08439"/>
    </source>
</evidence>
<keyword evidence="4 6" id="KW-0862">Zinc</keyword>
<keyword evidence="5 6" id="KW-0482">Metalloprotease</keyword>
<evidence type="ECO:0000313" key="9">
    <source>
        <dbReference type="EMBL" id="GEB34281.1"/>
    </source>
</evidence>
<feature type="domain" description="Peptidase M3A/M3B catalytic" evidence="7">
    <location>
        <begin position="240"/>
        <end position="622"/>
    </location>
</feature>
<name>A0A4Y3PUX6_BREPA</name>
<accession>A0A4Y3PUX6</accession>
<dbReference type="STRING" id="54914.AV540_04165"/>
<keyword evidence="2 6" id="KW-0479">Metal-binding</keyword>
<dbReference type="Gene3D" id="1.20.140.70">
    <property type="entry name" value="Oligopeptidase f, N-terminal domain"/>
    <property type="match status" value="1"/>
</dbReference>
<keyword evidence="1 6" id="KW-0645">Protease</keyword>
<dbReference type="Gene3D" id="1.10.287.830">
    <property type="entry name" value="putative peptidase helix hairpin domain like"/>
    <property type="match status" value="1"/>
</dbReference>
<dbReference type="EC" id="3.4.24.-" evidence="6"/>
<evidence type="ECO:0000256" key="4">
    <source>
        <dbReference type="ARBA" id="ARBA00022833"/>
    </source>
</evidence>
<sequence length="638" mass="72592">MDLKKQVFASVTALAIALSTVSVPFIPYSTPAVAFAAEKPNYQTRADIPDEYKWKLNHIYPTVQDWEKDVAKVEALANAFTKHQGKLGTSSAAMLAAFDDYVEMMRLNDKAYVYANMSLDVNSANADLQKLGDRAEKMYTLVSEKTAWVQPEIVAIPDEKIKSLLADKSLAPYKLFIEDMLRTKPYSLSKEMEELLAKSSPLGNAPTNIYSMLSKDVKFPKIKDEKGKEVQLTRANFISYMESKDQRVRRDAFKAYYSALIDFQDSFAQTLAAKVKGDNFYAQARKYNSALEASLTPNNIPTKVYDELIDTVNDNLPLLHRYIALKKKMLGVKELHMYDIYVPIVPSDDKYISFEEGKKIVTDGLKAMGDEYVKVLSDGLNGGWVDVYSTDDKRTGAYQWGAYDTHPYVLLNHQGTLDDVYTIAHEMGHAMQSYYTNKNQSYISSNYPTFTAEVASTMNETLLFKSMYAQAKTKEEKMYLLNHYLENFRSTLFRQTQFAEFEKAIHDKEQAGESLNAEAIKKIYLDINKKYYGKDMVSDEEIGMEWARVSHFYNYKYYVYQYSTSFAASQALAKQIIDEGQPAVDRIRKNFLEAGNSAPPIEVLKAAGVDMSTSKPIEQAMEIFEETLIELEKLVNEK</sequence>
<evidence type="ECO:0000256" key="2">
    <source>
        <dbReference type="ARBA" id="ARBA00022723"/>
    </source>
</evidence>
<dbReference type="Pfam" id="PF08439">
    <property type="entry name" value="Peptidase_M3_N"/>
    <property type="match status" value="1"/>
</dbReference>
<comment type="cofactor">
    <cofactor evidence="6">
        <name>Zn(2+)</name>
        <dbReference type="ChEBI" id="CHEBI:29105"/>
    </cofactor>
    <text evidence="6">Binds 1 zinc ion.</text>
</comment>
<evidence type="ECO:0000256" key="5">
    <source>
        <dbReference type="ARBA" id="ARBA00023049"/>
    </source>
</evidence>
<reference evidence="9 10" key="1">
    <citation type="submission" date="2019-06" db="EMBL/GenBank/DDBJ databases">
        <title>Whole genome shotgun sequence of Brevibacillus parabrevis NBRC 12334.</title>
        <authorList>
            <person name="Hosoyama A."/>
            <person name="Uohara A."/>
            <person name="Ohji S."/>
            <person name="Ichikawa N."/>
        </authorList>
    </citation>
    <scope>NUCLEOTIDE SEQUENCE [LARGE SCALE GENOMIC DNA]</scope>
    <source>
        <strain evidence="9 10">NBRC 12334</strain>
    </source>
</reference>
<dbReference type="NCBIfam" id="TIGR00181">
    <property type="entry name" value="pepF"/>
    <property type="match status" value="1"/>
</dbReference>
<dbReference type="InterPro" id="IPR045090">
    <property type="entry name" value="Pept_M3A_M3B"/>
</dbReference>
<dbReference type="GO" id="GO:0046872">
    <property type="term" value="F:metal ion binding"/>
    <property type="evidence" value="ECO:0007669"/>
    <property type="project" value="UniProtKB-UniRule"/>
</dbReference>
<feature type="domain" description="Oligopeptidase F N-terminal" evidence="8">
    <location>
        <begin position="152"/>
        <end position="218"/>
    </location>
</feature>
<evidence type="ECO:0000256" key="1">
    <source>
        <dbReference type="ARBA" id="ARBA00022670"/>
    </source>
</evidence>
<keyword evidence="3 6" id="KW-0378">Hydrolase</keyword>
<comment type="caution">
    <text evidence="9">The sequence shown here is derived from an EMBL/GenBank/DDBJ whole genome shotgun (WGS) entry which is preliminary data.</text>
</comment>
<dbReference type="InterPro" id="IPR013647">
    <property type="entry name" value="OligopepF_N_dom"/>
</dbReference>
<gene>
    <name evidence="9" type="ORF">BPA01_38610</name>
</gene>
<dbReference type="SUPFAM" id="SSF55486">
    <property type="entry name" value="Metalloproteases ('zincins'), catalytic domain"/>
    <property type="match status" value="1"/>
</dbReference>
<dbReference type="InterPro" id="IPR004438">
    <property type="entry name" value="Peptidase_M3B"/>
</dbReference>
<comment type="function">
    <text evidence="6">Has oligopeptidase activity and degrades a variety of small bioactive peptides.</text>
</comment>
<dbReference type="Proteomes" id="UP000316882">
    <property type="component" value="Unassembled WGS sequence"/>
</dbReference>
<dbReference type="PANTHER" id="PTHR11804:SF84">
    <property type="entry name" value="SACCHAROLYSIN"/>
    <property type="match status" value="1"/>
</dbReference>
<proteinExistence type="inferred from homology"/>
<dbReference type="Gene3D" id="1.10.1370.20">
    <property type="entry name" value="Oligoendopeptidase f, C-terminal domain"/>
    <property type="match status" value="1"/>
</dbReference>
<protein>
    <recommendedName>
        <fullName evidence="6">Oligopeptidase F</fullName>
        <ecNumber evidence="6">3.4.24.-</ecNumber>
    </recommendedName>
</protein>
<dbReference type="InterPro" id="IPR001567">
    <property type="entry name" value="Pept_M3A_M3B_dom"/>
</dbReference>
<dbReference type="EMBL" id="BJMH01000021">
    <property type="protein sequence ID" value="GEB34281.1"/>
    <property type="molecule type" value="Genomic_DNA"/>
</dbReference>
<dbReference type="PANTHER" id="PTHR11804">
    <property type="entry name" value="PROTEASE M3 THIMET OLIGOPEPTIDASE-RELATED"/>
    <property type="match status" value="1"/>
</dbReference>
<dbReference type="GO" id="GO:0006518">
    <property type="term" value="P:peptide metabolic process"/>
    <property type="evidence" value="ECO:0007669"/>
    <property type="project" value="TreeGrafter"/>
</dbReference>